<keyword evidence="2" id="KW-1185">Reference proteome</keyword>
<accession>A0ABP9DK89</accession>
<name>A0ABP9DK89_9BACT</name>
<gene>
    <name evidence="1" type="ORF">GCM10023331_35030</name>
</gene>
<proteinExistence type="predicted"/>
<sequence length="640" mass="75062">MSTQMNNQQQPFVTRIEGVYPQDIEGHLFFNTSITSRSEQLYPNTSQLNRERKIVRLDFLPDKVHLTERSIQTACQKLFEKIQAPNHYGRYVFASNLGVRNYLNGTLIPFRYRTGDRMRMLVTAEQGRPFEINPYTLETIDSVGSPSDWYTHVLDQLLLPFCNTCFYPAYADRENAFYFTHVKAETEEQQALEDILFLLDTCTIEGLIESIEEEIQSYAYGYLDYYSITDWYRILSKVLGKVSWKKSWKHLLKGKLKELIKFFLYQGGGAYLYRWNGEGALQKWLLMDEWGKPLQLQRQLYQVIDAEEHLLLIDSSVIPYEKFILNNPFPQSELIDDFLRKLNLQIHTSESVIYAVEKAALINNPHRVEARIMMEPIKGEIQHALLTTENTAKVLHVQHRNYTPYSEWVREYDEEYWENSTTVTKVGSSAINCMDIGKIGKYVFADKYTHLVSESLLAEDWRKEGNAHTWELGYCTYYQEERTTNVKVPYLFWQSYGLEGKQLMKDAYELYKDISYRMAAPDKILQLAEKELPPCILRQNTEEMTFEDSYTFERGDKLLGMQFVPRLHFSELLGVEKELYGYIVCVVKNAQAKEETTLWFFDASFLRKGPFCKLKIENWEMEHITGAVWIKSLSLLKDEG</sequence>
<reference evidence="2" key="1">
    <citation type="journal article" date="2019" name="Int. J. Syst. Evol. Microbiol.">
        <title>The Global Catalogue of Microorganisms (GCM) 10K type strain sequencing project: providing services to taxonomists for standard genome sequencing and annotation.</title>
        <authorList>
            <consortium name="The Broad Institute Genomics Platform"/>
            <consortium name="The Broad Institute Genome Sequencing Center for Infectious Disease"/>
            <person name="Wu L."/>
            <person name="Ma J."/>
        </authorList>
    </citation>
    <scope>NUCLEOTIDE SEQUENCE [LARGE SCALE GENOMIC DNA]</scope>
    <source>
        <strain evidence="2">JCM 18326</strain>
    </source>
</reference>
<evidence type="ECO:0000313" key="2">
    <source>
        <dbReference type="Proteomes" id="UP001500298"/>
    </source>
</evidence>
<dbReference type="Proteomes" id="UP001500298">
    <property type="component" value="Unassembled WGS sequence"/>
</dbReference>
<evidence type="ECO:0000313" key="1">
    <source>
        <dbReference type="EMBL" id="GAA4847279.1"/>
    </source>
</evidence>
<comment type="caution">
    <text evidence="1">The sequence shown here is derived from an EMBL/GenBank/DDBJ whole genome shotgun (WGS) entry which is preliminary data.</text>
</comment>
<dbReference type="EMBL" id="BAABJX010000056">
    <property type="protein sequence ID" value="GAA4847279.1"/>
    <property type="molecule type" value="Genomic_DNA"/>
</dbReference>
<organism evidence="1 2">
    <name type="scientific">Algivirga pacifica</name>
    <dbReference type="NCBI Taxonomy" id="1162670"/>
    <lineage>
        <taxon>Bacteria</taxon>
        <taxon>Pseudomonadati</taxon>
        <taxon>Bacteroidota</taxon>
        <taxon>Cytophagia</taxon>
        <taxon>Cytophagales</taxon>
        <taxon>Flammeovirgaceae</taxon>
        <taxon>Algivirga</taxon>
    </lineage>
</organism>
<protein>
    <submittedName>
        <fullName evidence="1">Uncharacterized protein</fullName>
    </submittedName>
</protein>